<dbReference type="InterPro" id="IPR011519">
    <property type="entry name" value="UnbV_ASPIC"/>
</dbReference>
<feature type="domain" description="ASPIC/UnbV" evidence="2">
    <location>
        <begin position="531"/>
        <end position="598"/>
    </location>
</feature>
<dbReference type="SUPFAM" id="SSF69318">
    <property type="entry name" value="Integrin alpha N-terminal domain"/>
    <property type="match status" value="3"/>
</dbReference>
<accession>A0A285MT95</accession>
<organism evidence="3 4">
    <name type="scientific">Flagellimonas pacifica</name>
    <dbReference type="NCBI Taxonomy" id="1247520"/>
    <lineage>
        <taxon>Bacteria</taxon>
        <taxon>Pseudomonadati</taxon>
        <taxon>Bacteroidota</taxon>
        <taxon>Flavobacteriia</taxon>
        <taxon>Flavobacteriales</taxon>
        <taxon>Flavobacteriaceae</taxon>
        <taxon>Flagellimonas</taxon>
    </lineage>
</organism>
<evidence type="ECO:0000259" key="2">
    <source>
        <dbReference type="Pfam" id="PF07593"/>
    </source>
</evidence>
<dbReference type="EMBL" id="OBEH01000003">
    <property type="protein sequence ID" value="SNZ00429.1"/>
    <property type="molecule type" value="Genomic_DNA"/>
</dbReference>
<keyword evidence="4" id="KW-1185">Reference proteome</keyword>
<sequence length="1106" mass="124253">MPIKNLTYCYLAICTMAISCSKSIDDISQNKLFSEVPAEISGITFTNKVMESEKLHYYKYLYIYIGGGVAAADFNNDGLQDLFFTSNIYHNKLFLNKGNFKFEDITIKAGIKKRAGFDTGVSVADVNNDGFLDIYINRAGWYNGEQKLANMLYVNNGDLTFTEKAEEFGLADTNRSIASTFFDYDNDGDLDVYIANAPSGIGHTGKVLDLKKIQQSKETAAFKSSDKLYRNDDGHFIDVSIESGILPEMGFGLNAQVGDLNNDGLLDIYVSNDFIMPDFAYINNGNGTFTDKRNELFKHISYYSMGADIADVNNDGLQDMMVLDMSPEDYIRSKTTMSMMSIDRFHTMVANDHHYQYMHNVLQLNNGKGNFSEIAQLSGIAKTDWSWSALFADFDLDGYDDLYVTNGIYRDVVDRDVNNEINKYINQNRNNLKEQDFYKFTQKLPQQKLTNYLFKNEGDLTFSNTTKEWSDLKDSFSNGAVYVDLDNDGDLDIVTNNLDENATILKNNSREHDKGNYLQVTFDGPDKNPFGAGAKVDVYGENGLQKTKQLVNSRGYLSSTSNKLHFGLGQNNAVDSLKVTWLDGKEQKIYNVKVNQLINIEYGEGSATSEQLLANEGSTIFTEEPFNFSHDENDFNDFDIQLLLPHKLSRLGPAVAKADLNNDGVDDIFLGAAHNEIPKILVSDKEGNHNSIIVPDFIKDRMFEDVAACFFDVDNDGDKDLYVTSGSYEFIEDKAGLQDRLYINHGNNNFKRARTKLPTITSVGAVVIASDYDQDGDEDLFIGGRVIPGKYPYAPKSTLLLNEGKEFRDATSELALDVEEIGMVTTAEWADIDNDGDQDLIVSGEWMGIEVLINEQGKLSKNEKYKHLSEQTGWWNKIVLEDLDNDGDLDIITGNLGLNYKFHASPEKPFHVYTNDFDKNGIEDIVLAKHYKEKLVPVRGKNCTSQQIPYLKEKIKTYQEFANSDIQQILGEEITNAVHLQAVEFRSGYFMNNDGQFQFVPFAIEAQLSPINSIVYHDFDNDSVKDLVLAGNNYGSEVETTRADAGVGTFLKGIEGNKFAYQKNLNTGFYADGDVRGIQLIKQGDNQDILVINNNGGHQLYKINKQ</sequence>
<protein>
    <submittedName>
        <fullName evidence="3">Repeat domain-containing protein</fullName>
    </submittedName>
</protein>
<proteinExistence type="predicted"/>
<dbReference type="PROSITE" id="PS51257">
    <property type="entry name" value="PROKAR_LIPOPROTEIN"/>
    <property type="match status" value="1"/>
</dbReference>
<dbReference type="InterPro" id="IPR028994">
    <property type="entry name" value="Integrin_alpha_N"/>
</dbReference>
<dbReference type="AlphaFoldDB" id="A0A285MT95"/>
<dbReference type="PANTHER" id="PTHR16026">
    <property type="entry name" value="CARTILAGE ACIDIC PROTEIN 1"/>
    <property type="match status" value="1"/>
</dbReference>
<name>A0A285MT95_9FLAO</name>
<dbReference type="InterPro" id="IPR013517">
    <property type="entry name" value="FG-GAP"/>
</dbReference>
<keyword evidence="1" id="KW-0732">Signal</keyword>
<gene>
    <name evidence="3" type="ORF">SAMN06265377_2253</name>
</gene>
<evidence type="ECO:0000313" key="3">
    <source>
        <dbReference type="EMBL" id="SNZ00429.1"/>
    </source>
</evidence>
<dbReference type="Proteomes" id="UP000219048">
    <property type="component" value="Unassembled WGS sequence"/>
</dbReference>
<evidence type="ECO:0000256" key="1">
    <source>
        <dbReference type="ARBA" id="ARBA00022729"/>
    </source>
</evidence>
<evidence type="ECO:0000313" key="4">
    <source>
        <dbReference type="Proteomes" id="UP000219048"/>
    </source>
</evidence>
<reference evidence="4" key="1">
    <citation type="submission" date="2017-09" db="EMBL/GenBank/DDBJ databases">
        <authorList>
            <person name="Varghese N."/>
            <person name="Submissions S."/>
        </authorList>
    </citation>
    <scope>NUCLEOTIDE SEQUENCE [LARGE SCALE GENOMIC DNA]</scope>
    <source>
        <strain evidence="4">DSM 25885</strain>
    </source>
</reference>
<dbReference type="Pfam" id="PF07593">
    <property type="entry name" value="UnbV_ASPIC"/>
    <property type="match status" value="1"/>
</dbReference>
<dbReference type="Gene3D" id="2.130.10.130">
    <property type="entry name" value="Integrin alpha, N-terminal"/>
    <property type="match status" value="2"/>
</dbReference>
<dbReference type="Pfam" id="PF13517">
    <property type="entry name" value="FG-GAP_3"/>
    <property type="match status" value="6"/>
</dbReference>
<dbReference type="InterPro" id="IPR027039">
    <property type="entry name" value="Crtac1"/>
</dbReference>
<dbReference type="PANTHER" id="PTHR16026:SF0">
    <property type="entry name" value="CARTILAGE ACIDIC PROTEIN 1"/>
    <property type="match status" value="1"/>
</dbReference>
<dbReference type="RefSeq" id="WP_097045895.1">
    <property type="nucleotide sequence ID" value="NZ_OBEH01000003.1"/>
</dbReference>
<dbReference type="OrthoDB" id="9816120at2"/>